<dbReference type="PANTHER" id="PTHR46196">
    <property type="entry name" value="TRANSCRIPTION FACTOR BHLH155-LIKE ISOFORM X1-RELATED"/>
    <property type="match status" value="1"/>
</dbReference>
<proteinExistence type="predicted"/>
<dbReference type="OrthoDB" id="1883654at2759"/>
<sequence length="365" mass="40578">MKIRLLTMEDAYYEEHMGLIIDNMLLQVHMLGNGIVGQAAFTNKHRWMFSHSCSEAGSMSQDMFQIPESMEFVDETKRLFREIENRDMAILPDNRPSSSNSDIYGPNKVFPSLISPESSYPGNLKSIHGDSSKSYVRTACSLTDLPQLSPFTSDYGMMSSSHLCNQLQMAGTGNPFKLSCKSNTWLQHPHSQSVPYFNHSSSTAPCISSFRTTLNYSDGNNNFLNDSSFKNDPFDSLEVNFDWGHADEFLNDILLPVASGDQLDVSIDTSECISEQPGTSTIAPQESLFSKLGLEQFMYDIAGSSNSIVGSSLGISRPRPVKGCVPITLKKRKRSFKNHVHGSVTVIAPLMEAVCYYNLKSLKNL</sequence>
<keyword evidence="2" id="KW-1185">Reference proteome</keyword>
<comment type="caution">
    <text evidence="1">The sequence shown here is derived from an EMBL/GenBank/DDBJ whole genome shotgun (WGS) entry which is preliminary data.</text>
</comment>
<dbReference type="EMBL" id="BJWL01000438">
    <property type="protein sequence ID" value="GFS44452.1"/>
    <property type="molecule type" value="Genomic_DNA"/>
</dbReference>
<dbReference type="PANTHER" id="PTHR46196:SF2">
    <property type="entry name" value="TRANSCRIPTION FACTOR BHLH157"/>
    <property type="match status" value="1"/>
</dbReference>
<accession>A0A7J0DWX0</accession>
<protein>
    <submittedName>
        <fullName evidence="1">Transcription factor bHLH155-like protein</fullName>
    </submittedName>
</protein>
<reference evidence="2" key="1">
    <citation type="submission" date="2019-07" db="EMBL/GenBank/DDBJ databases">
        <title>De Novo Assembly of kiwifruit Actinidia rufa.</title>
        <authorList>
            <person name="Sugita-Konishi S."/>
            <person name="Sato K."/>
            <person name="Mori E."/>
            <person name="Abe Y."/>
            <person name="Kisaki G."/>
            <person name="Hamano K."/>
            <person name="Suezawa K."/>
            <person name="Otani M."/>
            <person name="Fukuda T."/>
            <person name="Manabe T."/>
            <person name="Gomi K."/>
            <person name="Tabuchi M."/>
            <person name="Akimitsu K."/>
            <person name="Kataoka I."/>
        </authorList>
    </citation>
    <scope>NUCLEOTIDE SEQUENCE [LARGE SCALE GENOMIC DNA]</scope>
    <source>
        <strain evidence="2">cv. Fuchu</strain>
    </source>
</reference>
<gene>
    <name evidence="1" type="ORF">Acr_00g0090480</name>
</gene>
<dbReference type="GO" id="GO:0003700">
    <property type="term" value="F:DNA-binding transcription factor activity"/>
    <property type="evidence" value="ECO:0007669"/>
    <property type="project" value="InterPro"/>
</dbReference>
<evidence type="ECO:0000313" key="2">
    <source>
        <dbReference type="Proteomes" id="UP000585474"/>
    </source>
</evidence>
<dbReference type="InterPro" id="IPR043561">
    <property type="entry name" value="LHW-like"/>
</dbReference>
<name>A0A7J0DWX0_9ERIC</name>
<organism evidence="1 2">
    <name type="scientific">Actinidia rufa</name>
    <dbReference type="NCBI Taxonomy" id="165716"/>
    <lineage>
        <taxon>Eukaryota</taxon>
        <taxon>Viridiplantae</taxon>
        <taxon>Streptophyta</taxon>
        <taxon>Embryophyta</taxon>
        <taxon>Tracheophyta</taxon>
        <taxon>Spermatophyta</taxon>
        <taxon>Magnoliopsida</taxon>
        <taxon>eudicotyledons</taxon>
        <taxon>Gunneridae</taxon>
        <taxon>Pentapetalae</taxon>
        <taxon>asterids</taxon>
        <taxon>Ericales</taxon>
        <taxon>Actinidiaceae</taxon>
        <taxon>Actinidia</taxon>
    </lineage>
</organism>
<dbReference type="Proteomes" id="UP000585474">
    <property type="component" value="Unassembled WGS sequence"/>
</dbReference>
<evidence type="ECO:0000313" key="1">
    <source>
        <dbReference type="EMBL" id="GFS44452.1"/>
    </source>
</evidence>
<dbReference type="AlphaFoldDB" id="A0A7J0DWX0"/>